<dbReference type="InterPro" id="IPR027417">
    <property type="entry name" value="P-loop_NTPase"/>
</dbReference>
<evidence type="ECO:0000313" key="10">
    <source>
        <dbReference type="Proteomes" id="UP001432027"/>
    </source>
</evidence>
<dbReference type="GO" id="GO:0016887">
    <property type="term" value="F:ATP hydrolysis activity"/>
    <property type="evidence" value="ECO:0007669"/>
    <property type="project" value="InterPro"/>
</dbReference>
<keyword evidence="4" id="KW-0547">Nucleotide-binding</keyword>
<dbReference type="Proteomes" id="UP001432027">
    <property type="component" value="Unassembled WGS sequence"/>
</dbReference>
<evidence type="ECO:0000256" key="6">
    <source>
        <dbReference type="ARBA" id="ARBA00022989"/>
    </source>
</evidence>
<evidence type="ECO:0000313" key="9">
    <source>
        <dbReference type="EMBL" id="GMS98424.1"/>
    </source>
</evidence>
<dbReference type="GO" id="GO:0005737">
    <property type="term" value="C:cytoplasm"/>
    <property type="evidence" value="ECO:0007669"/>
    <property type="project" value="UniProtKB-ARBA"/>
</dbReference>
<proteinExistence type="predicted"/>
<keyword evidence="3" id="KW-0812">Transmembrane</keyword>
<evidence type="ECO:0000256" key="2">
    <source>
        <dbReference type="ARBA" id="ARBA00022448"/>
    </source>
</evidence>
<evidence type="ECO:0000259" key="8">
    <source>
        <dbReference type="PROSITE" id="PS50893"/>
    </source>
</evidence>
<comment type="subcellular location">
    <subcellularLocation>
        <location evidence="1">Membrane</location>
        <topology evidence="1">Multi-pass membrane protein</topology>
    </subcellularLocation>
</comment>
<accession>A0AAV5TWS7</accession>
<dbReference type="FunFam" id="3.40.50.300:FF:000604">
    <property type="entry name" value="ABC transporter B family member 28"/>
    <property type="match status" value="1"/>
</dbReference>
<evidence type="ECO:0000256" key="1">
    <source>
        <dbReference type="ARBA" id="ARBA00004141"/>
    </source>
</evidence>
<dbReference type="GO" id="GO:0016020">
    <property type="term" value="C:membrane"/>
    <property type="evidence" value="ECO:0007669"/>
    <property type="project" value="UniProtKB-SubCell"/>
</dbReference>
<keyword evidence="5" id="KW-0067">ATP-binding</keyword>
<keyword evidence="6" id="KW-1133">Transmembrane helix</keyword>
<dbReference type="InterPro" id="IPR003439">
    <property type="entry name" value="ABC_transporter-like_ATP-bd"/>
</dbReference>
<keyword evidence="7" id="KW-0472">Membrane</keyword>
<organism evidence="9 10">
    <name type="scientific">Pristionchus entomophagus</name>
    <dbReference type="NCBI Taxonomy" id="358040"/>
    <lineage>
        <taxon>Eukaryota</taxon>
        <taxon>Metazoa</taxon>
        <taxon>Ecdysozoa</taxon>
        <taxon>Nematoda</taxon>
        <taxon>Chromadorea</taxon>
        <taxon>Rhabditida</taxon>
        <taxon>Rhabditina</taxon>
        <taxon>Diplogasteromorpha</taxon>
        <taxon>Diplogasteroidea</taxon>
        <taxon>Neodiplogasteridae</taxon>
        <taxon>Pristionchus</taxon>
    </lineage>
</organism>
<reference evidence="9" key="1">
    <citation type="submission" date="2023-10" db="EMBL/GenBank/DDBJ databases">
        <title>Genome assembly of Pristionchus species.</title>
        <authorList>
            <person name="Yoshida K."/>
            <person name="Sommer R.J."/>
        </authorList>
    </citation>
    <scope>NUCLEOTIDE SEQUENCE</scope>
    <source>
        <strain evidence="9">RS0144</strain>
    </source>
</reference>
<evidence type="ECO:0000256" key="4">
    <source>
        <dbReference type="ARBA" id="ARBA00022741"/>
    </source>
</evidence>
<evidence type="ECO:0000256" key="7">
    <source>
        <dbReference type="ARBA" id="ARBA00023136"/>
    </source>
</evidence>
<sequence length="178" mass="19521">VNLIERFYDPNSGQLLLDDTPFPSLTPYQLRSNIALVSQELILFRGTISDNIRLGVDGTSDEQVREACKLANAAEFIQDLPEGYSTLVGEKGRSLSGGQKQRIAIARALVRNPKVIVLDEATSALDTQSEKVVRVALESSAQGRTSVMIAHRLDTIRHCDEICFVEGGRIVERGSHAD</sequence>
<comment type="caution">
    <text evidence="9">The sequence shown here is derived from an EMBL/GenBank/DDBJ whole genome shotgun (WGS) entry which is preliminary data.</text>
</comment>
<dbReference type="PANTHER" id="PTHR24221:SF617">
    <property type="entry name" value="P-GLYCOPROTEIN RELATED"/>
    <property type="match status" value="1"/>
</dbReference>
<dbReference type="GO" id="GO:0042626">
    <property type="term" value="F:ATPase-coupled transmembrane transporter activity"/>
    <property type="evidence" value="ECO:0007669"/>
    <property type="project" value="TreeGrafter"/>
</dbReference>
<dbReference type="PROSITE" id="PS00211">
    <property type="entry name" value="ABC_TRANSPORTER_1"/>
    <property type="match status" value="1"/>
</dbReference>
<dbReference type="PROSITE" id="PS50893">
    <property type="entry name" value="ABC_TRANSPORTER_2"/>
    <property type="match status" value="1"/>
</dbReference>
<feature type="non-terminal residue" evidence="9">
    <location>
        <position position="1"/>
    </location>
</feature>
<dbReference type="Gene3D" id="3.40.50.300">
    <property type="entry name" value="P-loop containing nucleotide triphosphate hydrolases"/>
    <property type="match status" value="1"/>
</dbReference>
<feature type="non-terminal residue" evidence="9">
    <location>
        <position position="178"/>
    </location>
</feature>
<dbReference type="AlphaFoldDB" id="A0AAV5TWS7"/>
<feature type="domain" description="ABC transporter" evidence="8">
    <location>
        <begin position="1"/>
        <end position="178"/>
    </location>
</feature>
<name>A0AAV5TWS7_9BILA</name>
<gene>
    <name evidence="9" type="ORF">PENTCL1PPCAC_20599</name>
</gene>
<dbReference type="InterPro" id="IPR039421">
    <property type="entry name" value="Type_1_exporter"/>
</dbReference>
<dbReference type="Pfam" id="PF00005">
    <property type="entry name" value="ABC_tran"/>
    <property type="match status" value="1"/>
</dbReference>
<dbReference type="SUPFAM" id="SSF52540">
    <property type="entry name" value="P-loop containing nucleoside triphosphate hydrolases"/>
    <property type="match status" value="1"/>
</dbReference>
<evidence type="ECO:0000256" key="5">
    <source>
        <dbReference type="ARBA" id="ARBA00022840"/>
    </source>
</evidence>
<dbReference type="GO" id="GO:0005524">
    <property type="term" value="F:ATP binding"/>
    <property type="evidence" value="ECO:0007669"/>
    <property type="project" value="UniProtKB-KW"/>
</dbReference>
<dbReference type="EMBL" id="BTSX01000005">
    <property type="protein sequence ID" value="GMS98424.1"/>
    <property type="molecule type" value="Genomic_DNA"/>
</dbReference>
<protein>
    <recommendedName>
        <fullName evidence="8">ABC transporter domain-containing protein</fullName>
    </recommendedName>
</protein>
<evidence type="ECO:0000256" key="3">
    <source>
        <dbReference type="ARBA" id="ARBA00022692"/>
    </source>
</evidence>
<keyword evidence="2" id="KW-0813">Transport</keyword>
<keyword evidence="10" id="KW-1185">Reference proteome</keyword>
<dbReference type="PANTHER" id="PTHR24221">
    <property type="entry name" value="ATP-BINDING CASSETTE SUB-FAMILY B"/>
    <property type="match status" value="1"/>
</dbReference>
<dbReference type="InterPro" id="IPR017871">
    <property type="entry name" value="ABC_transporter-like_CS"/>
</dbReference>